<evidence type="ECO:0000256" key="2">
    <source>
        <dbReference type="SAM" id="Phobius"/>
    </source>
</evidence>
<feature type="compositionally biased region" description="Basic and acidic residues" evidence="1">
    <location>
        <begin position="12"/>
        <end position="53"/>
    </location>
</feature>
<dbReference type="Pfam" id="PF17304">
    <property type="entry name" value="OM14_C"/>
    <property type="match status" value="1"/>
</dbReference>
<feature type="region of interest" description="Disordered" evidence="1">
    <location>
        <begin position="1"/>
        <end position="53"/>
    </location>
</feature>
<comment type="caution">
    <text evidence="4">The sequence shown here is derived from an EMBL/GenBank/DDBJ whole genome shotgun (WGS) entry which is preliminary data.</text>
</comment>
<dbReference type="SUPFAM" id="SSF58113">
    <property type="entry name" value="Apolipoprotein A-I"/>
    <property type="match status" value="1"/>
</dbReference>
<dbReference type="GO" id="GO:0005741">
    <property type="term" value="C:mitochondrial outer membrane"/>
    <property type="evidence" value="ECO:0007669"/>
    <property type="project" value="InterPro"/>
</dbReference>
<accession>A0A367XQ34</accession>
<dbReference type="Gene3D" id="1.20.120.20">
    <property type="entry name" value="Apolipoprotein"/>
    <property type="match status" value="1"/>
</dbReference>
<reference evidence="4 5" key="1">
    <citation type="submission" date="2018-06" db="EMBL/GenBank/DDBJ databases">
        <title>Whole genome sequencing of Candida tropicalis (genome annotated by CSBL at Korea University).</title>
        <authorList>
            <person name="Ahn J."/>
        </authorList>
    </citation>
    <scope>NUCLEOTIDE SEQUENCE [LARGE SCALE GENOMIC DNA]</scope>
    <source>
        <strain evidence="4 5">ATCC 20962</strain>
    </source>
</reference>
<keyword evidence="2" id="KW-1133">Transmembrane helix</keyword>
<feature type="transmembrane region" description="Helical" evidence="2">
    <location>
        <begin position="138"/>
        <end position="157"/>
    </location>
</feature>
<dbReference type="EMBL" id="QLNQ01000029">
    <property type="protein sequence ID" value="RCK55735.1"/>
    <property type="molecule type" value="Genomic_DNA"/>
</dbReference>
<keyword evidence="2" id="KW-0812">Transmembrane</keyword>
<evidence type="ECO:0000259" key="3">
    <source>
        <dbReference type="Pfam" id="PF17304"/>
    </source>
</evidence>
<dbReference type="OrthoDB" id="3980970at2759"/>
<keyword evidence="2" id="KW-0472">Membrane</keyword>
<dbReference type="GO" id="GO:1990593">
    <property type="term" value="F:nascent polypeptide-associated complex binding"/>
    <property type="evidence" value="ECO:0007669"/>
    <property type="project" value="InterPro"/>
</dbReference>
<dbReference type="InterPro" id="IPR039453">
    <property type="entry name" value="OM14_C"/>
</dbReference>
<feature type="domain" description="Mitochondrial outer membrane protein OM14 C-terminal" evidence="3">
    <location>
        <begin position="132"/>
        <end position="199"/>
    </location>
</feature>
<name>A0A367XQ34_9ASCO</name>
<feature type="transmembrane region" description="Helical" evidence="2">
    <location>
        <begin position="169"/>
        <end position="189"/>
    </location>
</feature>
<dbReference type="PANTHER" id="PTHR38402">
    <property type="entry name" value="MITOCHONDRIAL OUTER MEMBRANE PROTEIN OM14"/>
    <property type="match status" value="1"/>
</dbReference>
<proteinExistence type="predicted"/>
<protein>
    <recommendedName>
        <fullName evidence="3">Mitochondrial outer membrane protein OM14 C-terminal domain-containing protein</fullName>
    </recommendedName>
</protein>
<evidence type="ECO:0000313" key="4">
    <source>
        <dbReference type="EMBL" id="RCK55735.1"/>
    </source>
</evidence>
<gene>
    <name evidence="4" type="ORF">Cantr_05040</name>
</gene>
<dbReference type="GO" id="GO:0006626">
    <property type="term" value="P:protein targeting to mitochondrion"/>
    <property type="evidence" value="ECO:0007669"/>
    <property type="project" value="TreeGrafter"/>
</dbReference>
<evidence type="ECO:0000256" key="1">
    <source>
        <dbReference type="SAM" id="MobiDB-lite"/>
    </source>
</evidence>
<organism evidence="4 5">
    <name type="scientific">Candida viswanathii</name>
    <dbReference type="NCBI Taxonomy" id="5486"/>
    <lineage>
        <taxon>Eukaryota</taxon>
        <taxon>Fungi</taxon>
        <taxon>Dikarya</taxon>
        <taxon>Ascomycota</taxon>
        <taxon>Saccharomycotina</taxon>
        <taxon>Pichiomycetes</taxon>
        <taxon>Debaryomycetaceae</taxon>
        <taxon>Candida/Lodderomyces clade</taxon>
        <taxon>Candida</taxon>
    </lineage>
</organism>
<evidence type="ECO:0000313" key="5">
    <source>
        <dbReference type="Proteomes" id="UP000253472"/>
    </source>
</evidence>
<feature type="compositionally biased region" description="Polar residues" evidence="1">
    <location>
        <begin position="1"/>
        <end position="11"/>
    </location>
</feature>
<dbReference type="AlphaFoldDB" id="A0A367XQ34"/>
<sequence>MSTSEPAPSNEQIKKDLKRDAANIEKKVAQESENLKKQGKEKAAEAQAKGKEYLDEASARGKEFLDEANDKSKEFLEEAKKELNHLEEEGKDLLSKFVAWVKSTSQSIGQSLNKTGDEVAKTTSEAVSRTSVELQNPVVVAQIAVIAGGLGAGYLGYLERHRINTDNKYVVGIHASIITGLVLLDGYLFTTYYPKYDKKVTKIDKVTK</sequence>
<dbReference type="InterPro" id="IPR039454">
    <property type="entry name" value="OM14"/>
</dbReference>
<keyword evidence="5" id="KW-1185">Reference proteome</keyword>
<dbReference type="Proteomes" id="UP000253472">
    <property type="component" value="Unassembled WGS sequence"/>
</dbReference>
<dbReference type="STRING" id="5486.A0A367XQ34"/>
<dbReference type="PANTHER" id="PTHR38402:SF1">
    <property type="entry name" value="MITOCHONDRIAL OUTER MEMBRANE PROTEIN OM14"/>
    <property type="match status" value="1"/>
</dbReference>